<gene>
    <name evidence="4" type="primary">phnO</name>
    <name evidence="4" type="ORF">POI8812_02651</name>
</gene>
<dbReference type="EC" id="2.3.1.-" evidence="4"/>
<dbReference type="InterPro" id="IPR016181">
    <property type="entry name" value="Acyl_CoA_acyltransferase"/>
</dbReference>
<sequence>MLWADPQGRLREDCTATGRAKYQAAFDAIKADPNAHLFVMTRAEEVIGCAQINILAGLSYSGTTRGLIEDVRVREDERGQGHGRRLLEHLCNFATAQGCGLVELFVHQDRDRAHYFYRELGFTQSHFGFRRTL</sequence>
<dbReference type="PROSITE" id="PS51186">
    <property type="entry name" value="GNAT"/>
    <property type="match status" value="1"/>
</dbReference>
<dbReference type="GO" id="GO:0016747">
    <property type="term" value="F:acyltransferase activity, transferring groups other than amino-acyl groups"/>
    <property type="evidence" value="ECO:0007669"/>
    <property type="project" value="InterPro"/>
</dbReference>
<reference evidence="4 5" key="1">
    <citation type="submission" date="2018-03" db="EMBL/GenBank/DDBJ databases">
        <authorList>
            <person name="Keele B.F."/>
        </authorList>
    </citation>
    <scope>NUCLEOTIDE SEQUENCE [LARGE SCALE GENOMIC DNA]</scope>
    <source>
        <strain evidence="4 5">CeCT 8812</strain>
    </source>
</reference>
<organism evidence="4 5">
    <name type="scientific">Pontivivens insulae</name>
    <dbReference type="NCBI Taxonomy" id="1639689"/>
    <lineage>
        <taxon>Bacteria</taxon>
        <taxon>Pseudomonadati</taxon>
        <taxon>Pseudomonadota</taxon>
        <taxon>Alphaproteobacteria</taxon>
        <taxon>Rhodobacterales</taxon>
        <taxon>Paracoccaceae</taxon>
        <taxon>Pontivivens</taxon>
    </lineage>
</organism>
<dbReference type="CDD" id="cd04301">
    <property type="entry name" value="NAT_SF"/>
    <property type="match status" value="1"/>
</dbReference>
<dbReference type="InterPro" id="IPR000182">
    <property type="entry name" value="GNAT_dom"/>
</dbReference>
<accession>A0A2R8AE44</accession>
<evidence type="ECO:0000256" key="1">
    <source>
        <dbReference type="ARBA" id="ARBA00022679"/>
    </source>
</evidence>
<keyword evidence="1 4" id="KW-0808">Transferase</keyword>
<name>A0A2R8AE44_9RHOB</name>
<dbReference type="AlphaFoldDB" id="A0A2R8AE44"/>
<dbReference type="Gene3D" id="3.40.630.30">
    <property type="match status" value="1"/>
</dbReference>
<dbReference type="PANTHER" id="PTHR43877">
    <property type="entry name" value="AMINOALKYLPHOSPHONATE N-ACETYLTRANSFERASE-RELATED-RELATED"/>
    <property type="match status" value="1"/>
</dbReference>
<keyword evidence="2 4" id="KW-0012">Acyltransferase</keyword>
<evidence type="ECO:0000313" key="5">
    <source>
        <dbReference type="Proteomes" id="UP000244932"/>
    </source>
</evidence>
<evidence type="ECO:0000256" key="2">
    <source>
        <dbReference type="ARBA" id="ARBA00023315"/>
    </source>
</evidence>
<keyword evidence="5" id="KW-1185">Reference proteome</keyword>
<dbReference type="Pfam" id="PF00583">
    <property type="entry name" value="Acetyltransf_1"/>
    <property type="match status" value="1"/>
</dbReference>
<dbReference type="InterPro" id="IPR050832">
    <property type="entry name" value="Bact_Acetyltransf"/>
</dbReference>
<dbReference type="SUPFAM" id="SSF55729">
    <property type="entry name" value="Acyl-CoA N-acyltransferases (Nat)"/>
    <property type="match status" value="1"/>
</dbReference>
<dbReference type="Proteomes" id="UP000244932">
    <property type="component" value="Unassembled WGS sequence"/>
</dbReference>
<evidence type="ECO:0000259" key="3">
    <source>
        <dbReference type="PROSITE" id="PS51186"/>
    </source>
</evidence>
<dbReference type="EMBL" id="OMKW01000003">
    <property type="protein sequence ID" value="SPF30315.1"/>
    <property type="molecule type" value="Genomic_DNA"/>
</dbReference>
<proteinExistence type="predicted"/>
<protein>
    <submittedName>
        <fullName evidence="4">Aminoalkylphosphonate N-acetyltransferase</fullName>
        <ecNumber evidence="4">2.3.1.-</ecNumber>
    </submittedName>
</protein>
<evidence type="ECO:0000313" key="4">
    <source>
        <dbReference type="EMBL" id="SPF30315.1"/>
    </source>
</evidence>
<feature type="domain" description="N-acetyltransferase" evidence="3">
    <location>
        <begin position="1"/>
        <end position="133"/>
    </location>
</feature>